<organism evidence="1 2">
    <name type="scientific">Parascaris equorum</name>
    <name type="common">Equine roundworm</name>
    <dbReference type="NCBI Taxonomy" id="6256"/>
    <lineage>
        <taxon>Eukaryota</taxon>
        <taxon>Metazoa</taxon>
        <taxon>Ecdysozoa</taxon>
        <taxon>Nematoda</taxon>
        <taxon>Chromadorea</taxon>
        <taxon>Rhabditida</taxon>
        <taxon>Spirurina</taxon>
        <taxon>Ascaridomorpha</taxon>
        <taxon>Ascaridoidea</taxon>
        <taxon>Ascarididae</taxon>
        <taxon>Parascaris</taxon>
    </lineage>
</organism>
<dbReference type="WBParaSite" id="PEQ_0000051501-mRNA-1">
    <property type="protein sequence ID" value="PEQ_0000051501-mRNA-1"/>
    <property type="gene ID" value="PEQ_0000051501"/>
</dbReference>
<accession>A0A914R1N6</accession>
<dbReference type="AlphaFoldDB" id="A0A914R1N6"/>
<evidence type="ECO:0000313" key="1">
    <source>
        <dbReference type="Proteomes" id="UP000887564"/>
    </source>
</evidence>
<protein>
    <submittedName>
        <fullName evidence="2">Uncharacterized protein</fullName>
    </submittedName>
</protein>
<dbReference type="Proteomes" id="UP000887564">
    <property type="component" value="Unplaced"/>
</dbReference>
<evidence type="ECO:0000313" key="2">
    <source>
        <dbReference type="WBParaSite" id="PEQ_0000051501-mRNA-1"/>
    </source>
</evidence>
<keyword evidence="1" id="KW-1185">Reference proteome</keyword>
<name>A0A914R1N6_PAREQ</name>
<reference evidence="2" key="1">
    <citation type="submission" date="2022-11" db="UniProtKB">
        <authorList>
            <consortium name="WormBaseParasite"/>
        </authorList>
    </citation>
    <scope>IDENTIFICATION</scope>
</reference>
<sequence length="80" mass="9007">MLPTRVFDVDIYPYGSYLMEDREESELSTAADKIVAVADALAFKVVEVGIVALKNRFADVLLLLSSMMNADRLLIERPWT</sequence>
<proteinExistence type="predicted"/>